<dbReference type="Proteomes" id="UP000006039">
    <property type="component" value="Unassembled WGS sequence"/>
</dbReference>
<gene>
    <name evidence="2" type="primary">20352265</name>
    <name evidence="1" type="ORF">GGTG_11807</name>
</gene>
<reference evidence="2" key="4">
    <citation type="journal article" date="2015" name="G3 (Bethesda)">
        <title>Genome sequences of three phytopathogenic species of the Magnaporthaceae family of fungi.</title>
        <authorList>
            <person name="Okagaki L.H."/>
            <person name="Nunes C.C."/>
            <person name="Sailsbery J."/>
            <person name="Clay B."/>
            <person name="Brown D."/>
            <person name="John T."/>
            <person name="Oh Y."/>
            <person name="Young N."/>
            <person name="Fitzgerald M."/>
            <person name="Haas B.J."/>
            <person name="Zeng Q."/>
            <person name="Young S."/>
            <person name="Adiconis X."/>
            <person name="Fan L."/>
            <person name="Levin J.Z."/>
            <person name="Mitchell T.K."/>
            <person name="Okubara P.A."/>
            <person name="Farman M.L."/>
            <person name="Kohn L.M."/>
            <person name="Birren B."/>
            <person name="Ma L.-J."/>
            <person name="Dean R.A."/>
        </authorList>
    </citation>
    <scope>NUCLEOTIDE SEQUENCE</scope>
    <source>
        <strain evidence="2">R3-111a-1</strain>
    </source>
</reference>
<dbReference type="RefSeq" id="XP_009227962.1">
    <property type="nucleotide sequence ID" value="XM_009229698.1"/>
</dbReference>
<dbReference type="HOGENOM" id="CLU_1660885_0_0_1"/>
<proteinExistence type="predicted"/>
<dbReference type="GeneID" id="20352265"/>
<protein>
    <submittedName>
        <fullName evidence="1 2">Uncharacterized protein</fullName>
    </submittedName>
</protein>
<evidence type="ECO:0000313" key="3">
    <source>
        <dbReference type="Proteomes" id="UP000006039"/>
    </source>
</evidence>
<reference evidence="3" key="1">
    <citation type="submission" date="2010-07" db="EMBL/GenBank/DDBJ databases">
        <title>The genome sequence of Gaeumannomyces graminis var. tritici strain R3-111a-1.</title>
        <authorList>
            <consortium name="The Broad Institute Genome Sequencing Platform"/>
            <person name="Ma L.-J."/>
            <person name="Dead R."/>
            <person name="Young S."/>
            <person name="Zeng Q."/>
            <person name="Koehrsen M."/>
            <person name="Alvarado L."/>
            <person name="Berlin A."/>
            <person name="Chapman S.B."/>
            <person name="Chen Z."/>
            <person name="Freedman E."/>
            <person name="Gellesch M."/>
            <person name="Goldberg J."/>
            <person name="Griggs A."/>
            <person name="Gujja S."/>
            <person name="Heilman E.R."/>
            <person name="Heiman D."/>
            <person name="Hepburn T."/>
            <person name="Howarth C."/>
            <person name="Jen D."/>
            <person name="Larson L."/>
            <person name="Mehta T."/>
            <person name="Neiman D."/>
            <person name="Pearson M."/>
            <person name="Roberts A."/>
            <person name="Saif S."/>
            <person name="Shea T."/>
            <person name="Shenoy N."/>
            <person name="Sisk P."/>
            <person name="Stolte C."/>
            <person name="Sykes S."/>
            <person name="Walk T."/>
            <person name="White J."/>
            <person name="Yandava C."/>
            <person name="Haas B."/>
            <person name="Nusbaum C."/>
            <person name="Birren B."/>
        </authorList>
    </citation>
    <scope>NUCLEOTIDE SEQUENCE [LARGE SCALE GENOMIC DNA]</scope>
    <source>
        <strain evidence="3">R3-111a-1</strain>
    </source>
</reference>
<name>J3PE84_GAET3</name>
<reference evidence="1" key="2">
    <citation type="submission" date="2010-07" db="EMBL/GenBank/DDBJ databases">
        <authorList>
            <consortium name="The Broad Institute Genome Sequencing Platform"/>
            <consortium name="Broad Institute Genome Sequencing Center for Infectious Disease"/>
            <person name="Ma L.-J."/>
            <person name="Dead R."/>
            <person name="Young S."/>
            <person name="Zeng Q."/>
            <person name="Koehrsen M."/>
            <person name="Alvarado L."/>
            <person name="Berlin A."/>
            <person name="Chapman S.B."/>
            <person name="Chen Z."/>
            <person name="Freedman E."/>
            <person name="Gellesch M."/>
            <person name="Goldberg J."/>
            <person name="Griggs A."/>
            <person name="Gujja S."/>
            <person name="Heilman E.R."/>
            <person name="Heiman D."/>
            <person name="Hepburn T."/>
            <person name="Howarth C."/>
            <person name="Jen D."/>
            <person name="Larson L."/>
            <person name="Mehta T."/>
            <person name="Neiman D."/>
            <person name="Pearson M."/>
            <person name="Roberts A."/>
            <person name="Saif S."/>
            <person name="Shea T."/>
            <person name="Shenoy N."/>
            <person name="Sisk P."/>
            <person name="Stolte C."/>
            <person name="Sykes S."/>
            <person name="Walk T."/>
            <person name="White J."/>
            <person name="Yandava C."/>
            <person name="Haas B."/>
            <person name="Nusbaum C."/>
            <person name="Birren B."/>
        </authorList>
    </citation>
    <scope>NUCLEOTIDE SEQUENCE</scope>
    <source>
        <strain evidence="1">R3-111a-1</strain>
    </source>
</reference>
<reference evidence="2" key="5">
    <citation type="submission" date="2018-04" db="UniProtKB">
        <authorList>
            <consortium name="EnsemblFungi"/>
        </authorList>
    </citation>
    <scope>IDENTIFICATION</scope>
    <source>
        <strain evidence="2">R3-111a-1</strain>
    </source>
</reference>
<reference evidence="1" key="3">
    <citation type="submission" date="2010-09" db="EMBL/GenBank/DDBJ databases">
        <title>Annotation of Gaeumannomyces graminis var. tritici R3-111a-1.</title>
        <authorList>
            <consortium name="The Broad Institute Genome Sequencing Platform"/>
            <person name="Ma L.-J."/>
            <person name="Dead R."/>
            <person name="Young S.K."/>
            <person name="Zeng Q."/>
            <person name="Gargeya S."/>
            <person name="Fitzgerald M."/>
            <person name="Haas B."/>
            <person name="Abouelleil A."/>
            <person name="Alvarado L."/>
            <person name="Arachchi H.M."/>
            <person name="Berlin A."/>
            <person name="Brown A."/>
            <person name="Chapman S.B."/>
            <person name="Chen Z."/>
            <person name="Dunbar C."/>
            <person name="Freedman E."/>
            <person name="Gearin G."/>
            <person name="Gellesch M."/>
            <person name="Goldberg J."/>
            <person name="Griggs A."/>
            <person name="Gujja S."/>
            <person name="Heiman D."/>
            <person name="Howarth C."/>
            <person name="Larson L."/>
            <person name="Lui A."/>
            <person name="MacDonald P.J.P."/>
            <person name="Mehta T."/>
            <person name="Montmayeur A."/>
            <person name="Murphy C."/>
            <person name="Neiman D."/>
            <person name="Pearson M."/>
            <person name="Priest M."/>
            <person name="Roberts A."/>
            <person name="Saif S."/>
            <person name="Shea T."/>
            <person name="Shenoy N."/>
            <person name="Sisk P."/>
            <person name="Stolte C."/>
            <person name="Sykes S."/>
            <person name="Yandava C."/>
            <person name="Wortman J."/>
            <person name="Nusbaum C."/>
            <person name="Birren B."/>
        </authorList>
    </citation>
    <scope>NUCLEOTIDE SEQUENCE</scope>
    <source>
        <strain evidence="1">R3-111a-1</strain>
    </source>
</reference>
<evidence type="ECO:0000313" key="2">
    <source>
        <dbReference type="EnsemblFungi" id="EJT70784"/>
    </source>
</evidence>
<dbReference type="EnsemblFungi" id="EJT70784">
    <property type="protein sequence ID" value="EJT70784"/>
    <property type="gene ID" value="GGTG_11807"/>
</dbReference>
<dbReference type="VEuPathDB" id="FungiDB:GGTG_11807"/>
<accession>J3PE84</accession>
<dbReference type="AlphaFoldDB" id="J3PE84"/>
<sequence length="159" mass="18369">MRRVKLKILEPYYGGRHKHGVCGTTEMSFQALKEYVRLGTTHFCFALFHRESITYQQLAEHRTIFVTASSIRTRMARLCTLPSVPQPRDSTSFRVRQSFTEAFHQETFARQGVYRRVPSKVNRVATTPPFRAQLIPPLGNLGMEQDYWGFPGRYAVPVT</sequence>
<keyword evidence="3" id="KW-1185">Reference proteome</keyword>
<organism evidence="1">
    <name type="scientific">Gaeumannomyces tritici (strain R3-111a-1)</name>
    <name type="common">Wheat and barley take-all root rot fungus</name>
    <name type="synonym">Gaeumannomyces graminis var. tritici</name>
    <dbReference type="NCBI Taxonomy" id="644352"/>
    <lineage>
        <taxon>Eukaryota</taxon>
        <taxon>Fungi</taxon>
        <taxon>Dikarya</taxon>
        <taxon>Ascomycota</taxon>
        <taxon>Pezizomycotina</taxon>
        <taxon>Sordariomycetes</taxon>
        <taxon>Sordariomycetidae</taxon>
        <taxon>Magnaporthales</taxon>
        <taxon>Magnaporthaceae</taxon>
        <taxon>Gaeumannomyces</taxon>
    </lineage>
</organism>
<dbReference type="EMBL" id="GL385401">
    <property type="protein sequence ID" value="EJT70784.1"/>
    <property type="molecule type" value="Genomic_DNA"/>
</dbReference>
<evidence type="ECO:0000313" key="1">
    <source>
        <dbReference type="EMBL" id="EJT70784.1"/>
    </source>
</evidence>